<accession>A0A955L6M5</accession>
<gene>
    <name evidence="2" type="ORF">KC909_06465</name>
</gene>
<proteinExistence type="predicted"/>
<evidence type="ECO:0000313" key="2">
    <source>
        <dbReference type="EMBL" id="MCA9383976.1"/>
    </source>
</evidence>
<dbReference type="AlphaFoldDB" id="A0A955L6M5"/>
<dbReference type="InterPro" id="IPR016181">
    <property type="entry name" value="Acyl_CoA_acyltransferase"/>
</dbReference>
<evidence type="ECO:0000313" key="3">
    <source>
        <dbReference type="Proteomes" id="UP000783287"/>
    </source>
</evidence>
<dbReference type="CDD" id="cd04301">
    <property type="entry name" value="NAT_SF"/>
    <property type="match status" value="1"/>
</dbReference>
<dbReference type="Gene3D" id="3.40.630.30">
    <property type="match status" value="1"/>
</dbReference>
<evidence type="ECO:0000259" key="1">
    <source>
        <dbReference type="PROSITE" id="PS51186"/>
    </source>
</evidence>
<comment type="caution">
    <text evidence="2">The sequence shown here is derived from an EMBL/GenBank/DDBJ whole genome shotgun (WGS) entry which is preliminary data.</text>
</comment>
<reference evidence="2" key="1">
    <citation type="submission" date="2020-04" db="EMBL/GenBank/DDBJ databases">
        <authorList>
            <person name="Zhang T."/>
        </authorList>
    </citation>
    <scope>NUCLEOTIDE SEQUENCE</scope>
    <source>
        <strain evidence="2">HKST-UBA14</strain>
    </source>
</reference>
<feature type="domain" description="N-acetyltransferase" evidence="1">
    <location>
        <begin position="1"/>
        <end position="155"/>
    </location>
</feature>
<reference evidence="2" key="2">
    <citation type="journal article" date="2021" name="Microbiome">
        <title>Successional dynamics and alternative stable states in a saline activated sludge microbial community over 9 years.</title>
        <authorList>
            <person name="Wang Y."/>
            <person name="Ye J."/>
            <person name="Ju F."/>
            <person name="Liu L."/>
            <person name="Boyd J.A."/>
            <person name="Deng Y."/>
            <person name="Parks D.H."/>
            <person name="Jiang X."/>
            <person name="Yin X."/>
            <person name="Woodcroft B.J."/>
            <person name="Tyson G.W."/>
            <person name="Hugenholtz P."/>
            <person name="Polz M.F."/>
            <person name="Zhang T."/>
        </authorList>
    </citation>
    <scope>NUCLEOTIDE SEQUENCE</scope>
    <source>
        <strain evidence="2">HKST-UBA14</strain>
    </source>
</reference>
<dbReference type="EMBL" id="JAGQLK010000197">
    <property type="protein sequence ID" value="MCA9383976.1"/>
    <property type="molecule type" value="Genomic_DNA"/>
</dbReference>
<dbReference type="SUPFAM" id="SSF55729">
    <property type="entry name" value="Acyl-CoA N-acyltransferases (Nat)"/>
    <property type="match status" value="1"/>
</dbReference>
<dbReference type="PROSITE" id="PS51186">
    <property type="entry name" value="GNAT"/>
    <property type="match status" value="1"/>
</dbReference>
<dbReference type="GO" id="GO:0016747">
    <property type="term" value="F:acyltransferase activity, transferring groups other than amino-acyl groups"/>
    <property type="evidence" value="ECO:0007669"/>
    <property type="project" value="InterPro"/>
</dbReference>
<name>A0A955L6M5_9BACT</name>
<organism evidence="2 3">
    <name type="scientific">Candidatus Dojkabacteria bacterium</name>
    <dbReference type="NCBI Taxonomy" id="2099670"/>
    <lineage>
        <taxon>Bacteria</taxon>
        <taxon>Candidatus Dojkabacteria</taxon>
    </lineage>
</organism>
<dbReference type="InterPro" id="IPR000182">
    <property type="entry name" value="GNAT_dom"/>
</dbReference>
<protein>
    <submittedName>
        <fullName evidence="2">GNAT family N-acetyltransferase</fullName>
    </submittedName>
</protein>
<dbReference type="Proteomes" id="UP000783287">
    <property type="component" value="Unassembled WGS sequence"/>
</dbReference>
<sequence length="155" mass="17869">MNIVKANLSHKKEVLRLLDEFRTTVNKIMDPESSSESRSARDNGEGLYEKLIPTDDIAVFLAQEKDNYVGIITINKIPQLRKGYYIAEVEEMYVNNNYQGKEVAKKLMLAGIEWAKSNNLAYIRLESAMELPRAHAFYSKLNFREYGKAFILKLD</sequence>
<dbReference type="Pfam" id="PF00583">
    <property type="entry name" value="Acetyltransf_1"/>
    <property type="match status" value="1"/>
</dbReference>